<dbReference type="InterPro" id="IPR042120">
    <property type="entry name" value="MutL_C_dimsub"/>
</dbReference>
<dbReference type="PANTHER" id="PTHR10073:SF12">
    <property type="entry name" value="DNA MISMATCH REPAIR PROTEIN MLH1"/>
    <property type="match status" value="1"/>
</dbReference>
<dbReference type="InterPro" id="IPR014790">
    <property type="entry name" value="MutL_C"/>
</dbReference>
<feature type="region of interest" description="Disordered" evidence="5">
    <location>
        <begin position="366"/>
        <end position="389"/>
    </location>
</feature>
<dbReference type="HAMAP" id="MF_00149">
    <property type="entry name" value="DNA_mis_repair"/>
    <property type="match status" value="1"/>
</dbReference>
<dbReference type="Pfam" id="PF01119">
    <property type="entry name" value="DNA_mis_repair"/>
    <property type="match status" value="1"/>
</dbReference>
<dbReference type="Proteomes" id="UP000016662">
    <property type="component" value="Unassembled WGS sequence"/>
</dbReference>
<evidence type="ECO:0000256" key="5">
    <source>
        <dbReference type="SAM" id="MobiDB-lite"/>
    </source>
</evidence>
<dbReference type="InterPro" id="IPR042121">
    <property type="entry name" value="MutL_C_regsub"/>
</dbReference>
<keyword evidence="2 4" id="KW-0227">DNA damage</keyword>
<dbReference type="PROSITE" id="PS00058">
    <property type="entry name" value="DNA_MISMATCH_REPAIR_1"/>
    <property type="match status" value="1"/>
</dbReference>
<dbReference type="OrthoDB" id="9763467at2"/>
<dbReference type="InterPro" id="IPR014762">
    <property type="entry name" value="DNA_mismatch_repair_CS"/>
</dbReference>
<dbReference type="SMART" id="SM00853">
    <property type="entry name" value="MutL_C"/>
    <property type="match status" value="1"/>
</dbReference>
<comment type="caution">
    <text evidence="8">The sequence shown here is derived from an EMBL/GenBank/DDBJ whole genome shotgun (WGS) entry which is preliminary data.</text>
</comment>
<protein>
    <recommendedName>
        <fullName evidence="4">DNA mismatch repair protein MutL</fullName>
    </recommendedName>
</protein>
<dbReference type="HOGENOM" id="CLU_004131_4_1_9"/>
<dbReference type="RefSeq" id="WP_021682203.1">
    <property type="nucleotide sequence ID" value="NZ_KI260408.1"/>
</dbReference>
<dbReference type="GO" id="GO:0032300">
    <property type="term" value="C:mismatch repair complex"/>
    <property type="evidence" value="ECO:0007669"/>
    <property type="project" value="InterPro"/>
</dbReference>
<comment type="function">
    <text evidence="4">This protein is involved in the repair of mismatches in DNA. It is required for dam-dependent methyl-directed DNA mismatch repair. May act as a 'molecular matchmaker', a protein that promotes the formation of a stable complex between two or more DNA-binding proteins in an ATP-dependent manner without itself being part of a final effector complex.</text>
</comment>
<evidence type="ECO:0000256" key="1">
    <source>
        <dbReference type="ARBA" id="ARBA00006082"/>
    </source>
</evidence>
<dbReference type="STRING" id="411473.RUMCAL_00741"/>
<feature type="domain" description="DNA mismatch repair protein S5" evidence="7">
    <location>
        <begin position="209"/>
        <end position="327"/>
    </location>
</feature>
<dbReference type="InterPro" id="IPR020568">
    <property type="entry name" value="Ribosomal_Su5_D2-typ_SF"/>
</dbReference>
<dbReference type="Gene3D" id="3.30.1540.20">
    <property type="entry name" value="MutL, C-terminal domain, dimerisation subdomain"/>
    <property type="match status" value="1"/>
</dbReference>
<organism evidence="8 9">
    <name type="scientific">Ruminococcus callidus ATCC 27760</name>
    <dbReference type="NCBI Taxonomy" id="411473"/>
    <lineage>
        <taxon>Bacteria</taxon>
        <taxon>Bacillati</taxon>
        <taxon>Bacillota</taxon>
        <taxon>Clostridia</taxon>
        <taxon>Eubacteriales</taxon>
        <taxon>Oscillospiraceae</taxon>
        <taxon>Ruminococcus</taxon>
    </lineage>
</organism>
<dbReference type="InterPro" id="IPR038973">
    <property type="entry name" value="MutL/Mlh/Pms-like"/>
</dbReference>
<evidence type="ECO:0000256" key="4">
    <source>
        <dbReference type="HAMAP-Rule" id="MF_00149"/>
    </source>
</evidence>
<dbReference type="eggNOG" id="COG0323">
    <property type="taxonomic scope" value="Bacteria"/>
</dbReference>
<dbReference type="PANTHER" id="PTHR10073">
    <property type="entry name" value="DNA MISMATCH REPAIR PROTEIN MLH, PMS, MUTL"/>
    <property type="match status" value="1"/>
</dbReference>
<evidence type="ECO:0000313" key="8">
    <source>
        <dbReference type="EMBL" id="ERJ96814.1"/>
    </source>
</evidence>
<dbReference type="GO" id="GO:0016887">
    <property type="term" value="F:ATP hydrolysis activity"/>
    <property type="evidence" value="ECO:0007669"/>
    <property type="project" value="InterPro"/>
</dbReference>
<evidence type="ECO:0000256" key="3">
    <source>
        <dbReference type="ARBA" id="ARBA00023204"/>
    </source>
</evidence>
<dbReference type="InterPro" id="IPR037198">
    <property type="entry name" value="MutL_C_sf"/>
</dbReference>
<accession>U2M4Z9</accession>
<dbReference type="EMBL" id="AWVF01000093">
    <property type="protein sequence ID" value="ERJ96814.1"/>
    <property type="molecule type" value="Genomic_DNA"/>
</dbReference>
<dbReference type="SUPFAM" id="SSF55874">
    <property type="entry name" value="ATPase domain of HSP90 chaperone/DNA topoisomerase II/histidine kinase"/>
    <property type="match status" value="1"/>
</dbReference>
<dbReference type="CDD" id="cd00782">
    <property type="entry name" value="MutL_Trans"/>
    <property type="match status" value="1"/>
</dbReference>
<dbReference type="InterPro" id="IPR014721">
    <property type="entry name" value="Ribsml_uS5_D2-typ_fold_subgr"/>
</dbReference>
<feature type="domain" description="MutL C-terminal dimerisation" evidence="6">
    <location>
        <begin position="484"/>
        <end position="626"/>
    </location>
</feature>
<dbReference type="PATRIC" id="fig|411473.3.peg.592"/>
<gene>
    <name evidence="4" type="primary">mutL</name>
    <name evidence="8" type="ORF">RUMCAL_00741</name>
</gene>
<dbReference type="Gene3D" id="3.30.230.10">
    <property type="match status" value="1"/>
</dbReference>
<dbReference type="GO" id="GO:0006298">
    <property type="term" value="P:mismatch repair"/>
    <property type="evidence" value="ECO:0007669"/>
    <property type="project" value="UniProtKB-UniRule"/>
</dbReference>
<dbReference type="InterPro" id="IPR020667">
    <property type="entry name" value="DNA_mismatch_repair_MutL"/>
</dbReference>
<dbReference type="Pfam" id="PF08676">
    <property type="entry name" value="MutL_C"/>
    <property type="match status" value="1"/>
</dbReference>
<dbReference type="Gene3D" id="3.30.1370.100">
    <property type="entry name" value="MutL, C-terminal domain, regulatory subdomain"/>
    <property type="match status" value="1"/>
</dbReference>
<evidence type="ECO:0000256" key="2">
    <source>
        <dbReference type="ARBA" id="ARBA00022763"/>
    </source>
</evidence>
<dbReference type="InterPro" id="IPR002099">
    <property type="entry name" value="MutL/Mlh/PMS"/>
</dbReference>
<reference evidence="8 9" key="1">
    <citation type="submission" date="2013-07" db="EMBL/GenBank/DDBJ databases">
        <authorList>
            <person name="Weinstock G."/>
            <person name="Sodergren E."/>
            <person name="Wylie T."/>
            <person name="Fulton L."/>
            <person name="Fulton R."/>
            <person name="Fronick C."/>
            <person name="O'Laughlin M."/>
            <person name="Godfrey J."/>
            <person name="Miner T."/>
            <person name="Herter B."/>
            <person name="Appelbaum E."/>
            <person name="Cordes M."/>
            <person name="Lek S."/>
            <person name="Wollam A."/>
            <person name="Pepin K.H."/>
            <person name="Palsikar V.B."/>
            <person name="Mitreva M."/>
            <person name="Wilson R.K."/>
        </authorList>
    </citation>
    <scope>NUCLEOTIDE SEQUENCE [LARGE SCALE GENOMIC DNA]</scope>
    <source>
        <strain evidence="8 9">ATCC 27760</strain>
    </source>
</reference>
<dbReference type="SUPFAM" id="SSF118116">
    <property type="entry name" value="DNA mismatch repair protein MutL"/>
    <property type="match status" value="1"/>
</dbReference>
<dbReference type="SMART" id="SM01340">
    <property type="entry name" value="DNA_mis_repair"/>
    <property type="match status" value="1"/>
</dbReference>
<dbReference type="FunFam" id="3.30.565.10:FF:000003">
    <property type="entry name" value="DNA mismatch repair endonuclease MutL"/>
    <property type="match status" value="1"/>
</dbReference>
<dbReference type="GO" id="GO:0005524">
    <property type="term" value="F:ATP binding"/>
    <property type="evidence" value="ECO:0007669"/>
    <property type="project" value="InterPro"/>
</dbReference>
<dbReference type="Gene3D" id="3.30.565.10">
    <property type="entry name" value="Histidine kinase-like ATPase, C-terminal domain"/>
    <property type="match status" value="1"/>
</dbReference>
<evidence type="ECO:0000313" key="9">
    <source>
        <dbReference type="Proteomes" id="UP000016662"/>
    </source>
</evidence>
<dbReference type="AlphaFoldDB" id="U2M4Z9"/>
<dbReference type="SUPFAM" id="SSF54211">
    <property type="entry name" value="Ribosomal protein S5 domain 2-like"/>
    <property type="match status" value="1"/>
</dbReference>
<name>U2M4Z9_9FIRM</name>
<sequence length="670" mass="74921">MPHITVLRKEISELIAAGEVIERPSSVIKEVVENAIDAGAKHITVEIQHGGTTYMRIVDDGCGMAPEEVPTAFLRHATSKIAEKTDLDHIFTLGFRGEALASIAAVAKVTVLTKRKEDDFGTSYSISGSTAGELEQTGCPDGTTLLIRDLFYNVPVRKKFMKRDVTEANAVSQIVQKIALSHPEIAFRMIRDNRTEFRTDGSGDLYTAIYAILGKEFAHDLIPVSYEDGMNQVTGFVGKPLYSRSNRTFQNFFINGRYVRSRQCSVALENAYQNLIMVGKFPTCVLMLQVPPEQVDVNIHPAKAEVRFSNEKAVMDSLFFAVKNALMKNGLIYEFQMDHVPQRDWTAQPEPQQEFVQPALPQISEPEPEVLLPPTEKPAAEPAPKETTRETVAPLVSTASATIAVPPIVLPETKFHDEELEETAYTEQTERSRPVEPVSIPELSEGKYEFLNSRSFAENPVSAAKETLPAVPEPKAQEHVQIHVLGEIFENYIIAEAAEEDKLLIFDKHAAHERVLFEQLRSGASKLTSQMLLRPSETLLSMEEFSAVQENLPKLAEMGFAFDCSSPPQLRATAVPSFVLPLNIDEVVTEIAHNLVLGKRDPQVHTFNDTLHTIACKSAIRSGDHSTIQELQKLAQQVWDDENVRHCPHGRPVMFVIRKYDLEKQFRRRV</sequence>
<keyword evidence="3 4" id="KW-0234">DNA repair</keyword>
<dbReference type="InterPro" id="IPR013507">
    <property type="entry name" value="DNA_mismatch_S5_2-like"/>
</dbReference>
<dbReference type="GO" id="GO:0030983">
    <property type="term" value="F:mismatched DNA binding"/>
    <property type="evidence" value="ECO:0007669"/>
    <property type="project" value="InterPro"/>
</dbReference>
<dbReference type="Pfam" id="PF13589">
    <property type="entry name" value="HATPase_c_3"/>
    <property type="match status" value="1"/>
</dbReference>
<dbReference type="InterPro" id="IPR036890">
    <property type="entry name" value="HATPase_C_sf"/>
</dbReference>
<comment type="similarity">
    <text evidence="1 4">Belongs to the DNA mismatch repair MutL/HexB family.</text>
</comment>
<keyword evidence="9" id="KW-1185">Reference proteome</keyword>
<dbReference type="NCBIfam" id="TIGR00585">
    <property type="entry name" value="mutl"/>
    <property type="match status" value="1"/>
</dbReference>
<proteinExistence type="inferred from homology"/>
<evidence type="ECO:0000259" key="7">
    <source>
        <dbReference type="SMART" id="SM01340"/>
    </source>
</evidence>
<dbReference type="GO" id="GO:0140664">
    <property type="term" value="F:ATP-dependent DNA damage sensor activity"/>
    <property type="evidence" value="ECO:0007669"/>
    <property type="project" value="InterPro"/>
</dbReference>
<dbReference type="CDD" id="cd16926">
    <property type="entry name" value="HATPase_MutL-MLH-PMS-like"/>
    <property type="match status" value="1"/>
</dbReference>
<evidence type="ECO:0000259" key="6">
    <source>
        <dbReference type="SMART" id="SM00853"/>
    </source>
</evidence>